<proteinExistence type="predicted"/>
<dbReference type="OrthoDB" id="5814184at2759"/>
<feature type="region of interest" description="Disordered" evidence="1">
    <location>
        <begin position="64"/>
        <end position="87"/>
    </location>
</feature>
<evidence type="ECO:0000256" key="1">
    <source>
        <dbReference type="SAM" id="MobiDB-lite"/>
    </source>
</evidence>
<evidence type="ECO:0000313" key="2">
    <source>
        <dbReference type="Proteomes" id="UP000025227"/>
    </source>
</evidence>
<protein>
    <submittedName>
        <fullName evidence="3">Transposase</fullName>
    </submittedName>
</protein>
<dbReference type="Proteomes" id="UP000025227">
    <property type="component" value="Unplaced"/>
</dbReference>
<evidence type="ECO:0000313" key="3">
    <source>
        <dbReference type="WBParaSite" id="HCON_00050630-00001"/>
    </source>
</evidence>
<name>A0A7I4Y6L3_HAECO</name>
<reference evidence="3" key="1">
    <citation type="submission" date="2020-12" db="UniProtKB">
        <authorList>
            <consortium name="WormBaseParasite"/>
        </authorList>
    </citation>
    <scope>IDENTIFICATION</scope>
    <source>
        <strain evidence="3">MHco3</strain>
    </source>
</reference>
<keyword evidence="2" id="KW-1185">Reference proteome</keyword>
<accession>A0A7I4Y6L3</accession>
<organism evidence="2 3">
    <name type="scientific">Haemonchus contortus</name>
    <name type="common">Barber pole worm</name>
    <dbReference type="NCBI Taxonomy" id="6289"/>
    <lineage>
        <taxon>Eukaryota</taxon>
        <taxon>Metazoa</taxon>
        <taxon>Ecdysozoa</taxon>
        <taxon>Nematoda</taxon>
        <taxon>Chromadorea</taxon>
        <taxon>Rhabditida</taxon>
        <taxon>Rhabditina</taxon>
        <taxon>Rhabditomorpha</taxon>
        <taxon>Strongyloidea</taxon>
        <taxon>Trichostrongylidae</taxon>
        <taxon>Haemonchus</taxon>
    </lineage>
</organism>
<dbReference type="WBParaSite" id="HCON_00050630-00001">
    <property type="protein sequence ID" value="HCON_00050630-00001"/>
    <property type="gene ID" value="HCON_00050630"/>
</dbReference>
<sequence length="87" mass="10221">MLGISLSVKAQKEIRSTGLRRRTKIRNAVDYEKSKIRRDVMRYSDDRWIWAIADWIPGTLNEHQNDLRPDGQTSSRKLRSLRASTIH</sequence>
<dbReference type="AlphaFoldDB" id="A0A7I4Y6L3"/>